<dbReference type="AlphaFoldDB" id="A0A7H8QVF2"/>
<dbReference type="EMBL" id="CP055900">
    <property type="protein sequence ID" value="QKX57947.1"/>
    <property type="molecule type" value="Genomic_DNA"/>
</dbReference>
<dbReference type="GO" id="GO:0000785">
    <property type="term" value="C:chromatin"/>
    <property type="evidence" value="ECO:0007669"/>
    <property type="project" value="TreeGrafter"/>
</dbReference>
<reference evidence="5" key="1">
    <citation type="submission" date="2020-06" db="EMBL/GenBank/DDBJ databases">
        <title>A chromosome-scale genome assembly of Talaromyces rugulosus W13939.</title>
        <authorList>
            <person name="Wang B."/>
            <person name="Guo L."/>
            <person name="Ye K."/>
            <person name="Wang L."/>
        </authorList>
    </citation>
    <scope>NUCLEOTIDE SEQUENCE [LARGE SCALE GENOMIC DNA]</scope>
    <source>
        <strain evidence="5">W13939</strain>
    </source>
</reference>
<accession>A0A7H8QVF2</accession>
<dbReference type="GO" id="GO:0031390">
    <property type="term" value="C:Ctf18 RFC-like complex"/>
    <property type="evidence" value="ECO:0007669"/>
    <property type="project" value="InterPro"/>
</dbReference>
<feature type="region of interest" description="Disordered" evidence="3">
    <location>
        <begin position="368"/>
        <end position="397"/>
    </location>
</feature>
<dbReference type="GO" id="GO:0000775">
    <property type="term" value="C:chromosome, centromeric region"/>
    <property type="evidence" value="ECO:0007669"/>
    <property type="project" value="TreeGrafter"/>
</dbReference>
<evidence type="ECO:0000313" key="4">
    <source>
        <dbReference type="EMBL" id="QKX57947.1"/>
    </source>
</evidence>
<evidence type="ECO:0000256" key="3">
    <source>
        <dbReference type="SAM" id="MobiDB-lite"/>
    </source>
</evidence>
<feature type="compositionally biased region" description="Basic and acidic residues" evidence="3">
    <location>
        <begin position="387"/>
        <end position="397"/>
    </location>
</feature>
<evidence type="ECO:0000256" key="2">
    <source>
        <dbReference type="ARBA" id="ARBA00022705"/>
    </source>
</evidence>
<organism evidence="4 5">
    <name type="scientific">Talaromyces rugulosus</name>
    <name type="common">Penicillium rugulosum</name>
    <dbReference type="NCBI Taxonomy" id="121627"/>
    <lineage>
        <taxon>Eukaryota</taxon>
        <taxon>Fungi</taxon>
        <taxon>Dikarya</taxon>
        <taxon>Ascomycota</taxon>
        <taxon>Pezizomycotina</taxon>
        <taxon>Eurotiomycetes</taxon>
        <taxon>Eurotiomycetidae</taxon>
        <taxon>Eurotiales</taxon>
        <taxon>Trichocomaceae</taxon>
        <taxon>Talaromyces</taxon>
        <taxon>Talaromyces sect. Islandici</taxon>
    </lineage>
</organism>
<proteinExistence type="inferred from homology"/>
<evidence type="ECO:0008006" key="6">
    <source>
        <dbReference type="Google" id="ProtNLM"/>
    </source>
</evidence>
<comment type="similarity">
    <text evidence="1">Belongs to the DCC1 family.</text>
</comment>
<dbReference type="Proteomes" id="UP000509510">
    <property type="component" value="Chromosome III"/>
</dbReference>
<protein>
    <recommendedName>
        <fullName evidence="6">Sister chromatid cohesion protein Dcc1</fullName>
    </recommendedName>
</protein>
<dbReference type="GO" id="GO:0034088">
    <property type="term" value="P:maintenance of mitotic sister chromatid cohesion"/>
    <property type="evidence" value="ECO:0007669"/>
    <property type="project" value="TreeGrafter"/>
</dbReference>
<name>A0A7H8QVF2_TALRU</name>
<sequence length="397" mass="44344">MSTQAARNIRLTHNSQQRSFRLLELTPEIAELLSSDNAPVLHLKSSPSDPSAQNTAYVNLCTPDKTFRIRQVQSSNSIHLIQPSTGENSRVVPLKQQKEKENDGLNEEWADTVSTVAKSQSTLEVHALEEGGASVTQMLAQGLRVYGSEDQEDVDMADSNRREEVVTRAEREGAKKKVIADVPFSEAECNAAWTDICAFVHVDTESNNNVAAFRPSARMKIDAWKRILQGSVLQSIDLEKQFLANDLWKAVLGDDDDGEEEEPFPRPLFDALLNRLVEKTGSQPLELKWSNLDKDASIKWIGETYLEAFAPVERSAIGRSEFLRAWKDLLPEAWRDAASLDVLPANSYKSPDPVSICFVKESERHKLKKAGEGATGAGAATTKNSRNWHERFRSQRK</sequence>
<keyword evidence="5" id="KW-1185">Reference proteome</keyword>
<gene>
    <name evidence="4" type="ORF">TRUGW13939_05067</name>
</gene>
<dbReference type="KEGG" id="trg:TRUGW13939_05067"/>
<dbReference type="PANTHER" id="PTHR13395">
    <property type="entry name" value="SISTER CHROMATID COHESION PROTEIN DCC1-RELATED"/>
    <property type="match status" value="1"/>
</dbReference>
<dbReference type="GeneID" id="55992565"/>
<evidence type="ECO:0000256" key="1">
    <source>
        <dbReference type="ARBA" id="ARBA00007017"/>
    </source>
</evidence>
<dbReference type="OrthoDB" id="5199543at2759"/>
<dbReference type="PANTHER" id="PTHR13395:SF6">
    <property type="entry name" value="SISTER CHROMATID COHESION PROTEIN DCC1"/>
    <property type="match status" value="1"/>
</dbReference>
<evidence type="ECO:0000313" key="5">
    <source>
        <dbReference type="Proteomes" id="UP000509510"/>
    </source>
</evidence>
<dbReference type="GO" id="GO:0006260">
    <property type="term" value="P:DNA replication"/>
    <property type="evidence" value="ECO:0007669"/>
    <property type="project" value="UniProtKB-KW"/>
</dbReference>
<dbReference type="RefSeq" id="XP_035344125.1">
    <property type="nucleotide sequence ID" value="XM_035488232.1"/>
</dbReference>
<dbReference type="InterPro" id="IPR019128">
    <property type="entry name" value="Dcc1"/>
</dbReference>
<keyword evidence="2" id="KW-0235">DNA replication</keyword>
<dbReference type="Pfam" id="PF09724">
    <property type="entry name" value="Dcc1"/>
    <property type="match status" value="1"/>
</dbReference>